<proteinExistence type="predicted"/>
<dbReference type="EMBL" id="LXQA011403861">
    <property type="protein sequence ID" value="MCI96032.1"/>
    <property type="molecule type" value="Genomic_DNA"/>
</dbReference>
<evidence type="ECO:0000313" key="2">
    <source>
        <dbReference type="EMBL" id="MCI56279.1"/>
    </source>
</evidence>
<protein>
    <submittedName>
        <fullName evidence="2">Uncharacterized protein</fullName>
    </submittedName>
</protein>
<dbReference type="AlphaFoldDB" id="A0A392T5H2"/>
<organism evidence="2 3">
    <name type="scientific">Trifolium medium</name>
    <dbReference type="NCBI Taxonomy" id="97028"/>
    <lineage>
        <taxon>Eukaryota</taxon>
        <taxon>Viridiplantae</taxon>
        <taxon>Streptophyta</taxon>
        <taxon>Embryophyta</taxon>
        <taxon>Tracheophyta</taxon>
        <taxon>Spermatophyta</taxon>
        <taxon>Magnoliopsida</taxon>
        <taxon>eudicotyledons</taxon>
        <taxon>Gunneridae</taxon>
        <taxon>Pentapetalae</taxon>
        <taxon>rosids</taxon>
        <taxon>fabids</taxon>
        <taxon>Fabales</taxon>
        <taxon>Fabaceae</taxon>
        <taxon>Papilionoideae</taxon>
        <taxon>50 kb inversion clade</taxon>
        <taxon>NPAAA clade</taxon>
        <taxon>Hologalegina</taxon>
        <taxon>IRL clade</taxon>
        <taxon>Trifolieae</taxon>
        <taxon>Trifolium</taxon>
    </lineage>
</organism>
<dbReference type="Proteomes" id="UP000265520">
    <property type="component" value="Unassembled WGS sequence"/>
</dbReference>
<feature type="region of interest" description="Disordered" evidence="1">
    <location>
        <begin position="1"/>
        <end position="30"/>
    </location>
</feature>
<comment type="caution">
    <text evidence="2">The sequence shown here is derived from an EMBL/GenBank/DDBJ whole genome shotgun (WGS) entry which is preliminary data.</text>
</comment>
<sequence>KDEDSDSEEVTSKLSKKKTSKLPESVQDSN</sequence>
<keyword evidence="3" id="KW-1185">Reference proteome</keyword>
<reference evidence="2 3" key="1">
    <citation type="journal article" date="2018" name="Front. Plant Sci.">
        <title>Red Clover (Trifolium pratense) and Zigzag Clover (T. medium) - A Picture of Genomic Similarities and Differences.</title>
        <authorList>
            <person name="Dluhosova J."/>
            <person name="Istvanek J."/>
            <person name="Nedelnik J."/>
            <person name="Repkova J."/>
        </authorList>
    </citation>
    <scope>NUCLEOTIDE SEQUENCE [LARGE SCALE GENOMIC DNA]</scope>
    <source>
        <strain evidence="2">10/8</strain>
        <strain evidence="3">cv. 10/8</strain>
        <tissue evidence="2">Leaf</tissue>
    </source>
</reference>
<feature type="non-terminal residue" evidence="2">
    <location>
        <position position="1"/>
    </location>
</feature>
<evidence type="ECO:0000313" key="3">
    <source>
        <dbReference type="Proteomes" id="UP000265520"/>
    </source>
</evidence>
<accession>A0A392T5H2</accession>
<evidence type="ECO:0000256" key="1">
    <source>
        <dbReference type="SAM" id="MobiDB-lite"/>
    </source>
</evidence>
<dbReference type="EMBL" id="LXQA010509911">
    <property type="protein sequence ID" value="MCI56279.1"/>
    <property type="molecule type" value="Genomic_DNA"/>
</dbReference>
<name>A0A392T5H2_9FABA</name>